<keyword evidence="1" id="KW-0472">Membrane</keyword>
<feature type="transmembrane region" description="Helical" evidence="1">
    <location>
        <begin position="483"/>
        <end position="501"/>
    </location>
</feature>
<sequence>MSEISGLAFYGAATSCAAIIALIGAVPAVARSGVISSATMACVSGCRIICAIVIQWLQRAGMAGVCRGVYIRTGTDDMAAVRTGGVAGVALAVADLRLRIEHRGATAVVTACIDRLEEELAAAGCAHGAELRNRAAPLKGRAVGYQLEQSLRLVGIPIFMNRCHAVGHVVFAEILHLPADGFLAGSLLGIKADLVAGLDDHTGCPAVFHRHNGGVLCPIAVNFFRLFVFADAAFSLHAAFAACGVRTQNHIPAAPAMGNHDELLAAGNLALFGVGIAGLKDELLHRLGRAADVEGIFIDTGKAGVIPVPAVLMDMALHRNDIVADGTSEHIDSAAAYCVIASVKHKGMREDALLGAGGHIMRFVRACFKQARKLVSIAFRVIAYGSFCSAPVRVYMPNIVSRRSLAVVRGHTHTRLLIAVGMGGSQLCLRRFQGVRSVALSADDAVVGVVLLAGLGGNRHLQCGGRHTLVIPIIRQLVGRSRGILIILPIPLIGQLVALQASRRDGKGDLVIFIEQQAVFRLFVIIVVDRGLTLYVLWLTGYDDGAAADVAADLAHALGVIFMVGSSKLFTVAISARMPMLRSIGRPGGGS</sequence>
<name>D4RXD8_9FIRM</name>
<dbReference type="Proteomes" id="UP000006238">
    <property type="component" value="Unassembled WGS sequence"/>
</dbReference>
<dbReference type="EMBL" id="ABWN01000019">
    <property type="protein sequence ID" value="EFF69300.1"/>
    <property type="molecule type" value="Genomic_DNA"/>
</dbReference>
<keyword evidence="1" id="KW-0812">Transmembrane</keyword>
<reference evidence="2 3" key="1">
    <citation type="submission" date="2010-02" db="EMBL/GenBank/DDBJ databases">
        <authorList>
            <person name="Weinstock G."/>
            <person name="Sodergren E."/>
            <person name="Clifton S."/>
            <person name="Fulton L."/>
            <person name="Fulton B."/>
            <person name="Courtney L."/>
            <person name="Fronick C."/>
            <person name="Harrison M."/>
            <person name="Strong C."/>
            <person name="Farmer C."/>
            <person name="Delahaunty K."/>
            <person name="Markovic C."/>
            <person name="Hall O."/>
            <person name="Minx P."/>
            <person name="Tomlinson C."/>
            <person name="Mitreva M."/>
            <person name="Nelson J."/>
            <person name="Hou S."/>
            <person name="Wollam A."/>
            <person name="Pepin K.H."/>
            <person name="Johnson M."/>
            <person name="Bhonagiri V."/>
            <person name="Zhang X."/>
            <person name="Suruliraj S."/>
            <person name="Warren W."/>
            <person name="Chinwalla A."/>
            <person name="Mardis E.R."/>
            <person name="Wilson R.K."/>
        </authorList>
    </citation>
    <scope>NUCLEOTIDE SEQUENCE [LARGE SCALE GENOMIC DNA]</scope>
    <source>
        <strain evidence="2 3">DSM 2876</strain>
    </source>
</reference>
<accession>D4RXD8</accession>
<dbReference type="HOGENOM" id="CLU_461316_0_0_9"/>
<proteinExistence type="predicted"/>
<keyword evidence="1" id="KW-1133">Transmembrane helix</keyword>
<organism evidence="2 3">
    <name type="scientific">Eshraghiella crossota DSM 2876</name>
    <dbReference type="NCBI Taxonomy" id="511680"/>
    <lineage>
        <taxon>Bacteria</taxon>
        <taxon>Bacillati</taxon>
        <taxon>Bacillota</taxon>
        <taxon>Clostridia</taxon>
        <taxon>Lachnospirales</taxon>
        <taxon>Lachnospiraceae</taxon>
        <taxon>Eshraghiella</taxon>
    </lineage>
</organism>
<feature type="transmembrane region" description="Helical" evidence="1">
    <location>
        <begin position="522"/>
        <end position="542"/>
    </location>
</feature>
<comment type="caution">
    <text evidence="2">The sequence shown here is derived from an EMBL/GenBank/DDBJ whole genome shotgun (WGS) entry which is preliminary data.</text>
</comment>
<feature type="transmembrane region" description="Helical" evidence="1">
    <location>
        <begin position="554"/>
        <end position="576"/>
    </location>
</feature>
<protein>
    <submittedName>
        <fullName evidence="2">Uncharacterized protein</fullName>
    </submittedName>
</protein>
<evidence type="ECO:0000313" key="2">
    <source>
        <dbReference type="EMBL" id="EFF69300.1"/>
    </source>
</evidence>
<keyword evidence="3" id="KW-1185">Reference proteome</keyword>
<gene>
    <name evidence="2" type="ORF">BUTYVIB_00489</name>
</gene>
<evidence type="ECO:0000256" key="1">
    <source>
        <dbReference type="SAM" id="Phobius"/>
    </source>
</evidence>
<evidence type="ECO:0000313" key="3">
    <source>
        <dbReference type="Proteomes" id="UP000006238"/>
    </source>
</evidence>
<dbReference type="AlphaFoldDB" id="D4RXD8"/>
<feature type="transmembrane region" description="Helical" evidence="1">
    <location>
        <begin position="6"/>
        <end position="26"/>
    </location>
</feature>